<dbReference type="Gramene" id="KGN47035">
    <property type="protein sequence ID" value="KGN47035"/>
    <property type="gene ID" value="Csa_6G178440"/>
</dbReference>
<proteinExistence type="predicted"/>
<sequence length="80" mass="9107">MTYCETIPTYGVVALVERKMLMTRWWSVTIRSKNVNMARRCWISQVTRVILAKVNPGSAMGNFLKSQYELAIVIVVLVGN</sequence>
<protein>
    <submittedName>
        <fullName evidence="1">Uncharacterized protein</fullName>
    </submittedName>
</protein>
<reference evidence="1 2" key="3">
    <citation type="journal article" date="2010" name="BMC Genomics">
        <title>Transcriptome sequencing and comparative analysis of cucumber flowers with different sex types.</title>
        <authorList>
            <person name="Guo S."/>
            <person name="Zheng Y."/>
            <person name="Joung J.G."/>
            <person name="Liu S."/>
            <person name="Zhang Z."/>
            <person name="Crasta O.R."/>
            <person name="Sobral B.W."/>
            <person name="Xu Y."/>
            <person name="Huang S."/>
            <person name="Fei Z."/>
        </authorList>
    </citation>
    <scope>NUCLEOTIDE SEQUENCE [LARGE SCALE GENOMIC DNA]</scope>
    <source>
        <strain evidence="2">cv. 9930</strain>
    </source>
</reference>
<organism evidence="1 2">
    <name type="scientific">Cucumis sativus</name>
    <name type="common">Cucumber</name>
    <dbReference type="NCBI Taxonomy" id="3659"/>
    <lineage>
        <taxon>Eukaryota</taxon>
        <taxon>Viridiplantae</taxon>
        <taxon>Streptophyta</taxon>
        <taxon>Embryophyta</taxon>
        <taxon>Tracheophyta</taxon>
        <taxon>Spermatophyta</taxon>
        <taxon>Magnoliopsida</taxon>
        <taxon>eudicotyledons</taxon>
        <taxon>Gunneridae</taxon>
        <taxon>Pentapetalae</taxon>
        <taxon>rosids</taxon>
        <taxon>fabids</taxon>
        <taxon>Cucurbitales</taxon>
        <taxon>Cucurbitaceae</taxon>
        <taxon>Benincaseae</taxon>
        <taxon>Cucumis</taxon>
    </lineage>
</organism>
<evidence type="ECO:0000313" key="1">
    <source>
        <dbReference type="EMBL" id="KGN47035.1"/>
    </source>
</evidence>
<reference evidence="1 2" key="1">
    <citation type="journal article" date="2009" name="Nat. Genet.">
        <title>The genome of the cucumber, Cucumis sativus L.</title>
        <authorList>
            <person name="Huang S."/>
            <person name="Li R."/>
            <person name="Zhang Z."/>
            <person name="Li L."/>
            <person name="Gu X."/>
            <person name="Fan W."/>
            <person name="Lucas W.J."/>
            <person name="Wang X."/>
            <person name="Xie B."/>
            <person name="Ni P."/>
            <person name="Ren Y."/>
            <person name="Zhu H."/>
            <person name="Li J."/>
            <person name="Lin K."/>
            <person name="Jin W."/>
            <person name="Fei Z."/>
            <person name="Li G."/>
            <person name="Staub J."/>
            <person name="Kilian A."/>
            <person name="van der Vossen E.A."/>
            <person name="Wu Y."/>
            <person name="Guo J."/>
            <person name="He J."/>
            <person name="Jia Z."/>
            <person name="Ren Y."/>
            <person name="Tian G."/>
            <person name="Lu Y."/>
            <person name="Ruan J."/>
            <person name="Qian W."/>
            <person name="Wang M."/>
            <person name="Huang Q."/>
            <person name="Li B."/>
            <person name="Xuan Z."/>
            <person name="Cao J."/>
            <person name="Asan"/>
            <person name="Wu Z."/>
            <person name="Zhang J."/>
            <person name="Cai Q."/>
            <person name="Bai Y."/>
            <person name="Zhao B."/>
            <person name="Han Y."/>
            <person name="Li Y."/>
            <person name="Li X."/>
            <person name="Wang S."/>
            <person name="Shi Q."/>
            <person name="Liu S."/>
            <person name="Cho W.K."/>
            <person name="Kim J.Y."/>
            <person name="Xu Y."/>
            <person name="Heller-Uszynska K."/>
            <person name="Miao H."/>
            <person name="Cheng Z."/>
            <person name="Zhang S."/>
            <person name="Wu J."/>
            <person name="Yang Y."/>
            <person name="Kang H."/>
            <person name="Li M."/>
            <person name="Liang H."/>
            <person name="Ren X."/>
            <person name="Shi Z."/>
            <person name="Wen M."/>
            <person name="Jian M."/>
            <person name="Yang H."/>
            <person name="Zhang G."/>
            <person name="Yang Z."/>
            <person name="Chen R."/>
            <person name="Liu S."/>
            <person name="Li J."/>
            <person name="Ma L."/>
            <person name="Liu H."/>
            <person name="Zhou Y."/>
            <person name="Zhao J."/>
            <person name="Fang X."/>
            <person name="Li G."/>
            <person name="Fang L."/>
            <person name="Li Y."/>
            <person name="Liu D."/>
            <person name="Zheng H."/>
            <person name="Zhang Y."/>
            <person name="Qin N."/>
            <person name="Li Z."/>
            <person name="Yang G."/>
            <person name="Yang S."/>
            <person name="Bolund L."/>
            <person name="Kristiansen K."/>
            <person name="Zheng H."/>
            <person name="Li S."/>
            <person name="Zhang X."/>
            <person name="Yang H."/>
            <person name="Wang J."/>
            <person name="Sun R."/>
            <person name="Zhang B."/>
            <person name="Jiang S."/>
            <person name="Wang J."/>
            <person name="Du Y."/>
            <person name="Li S."/>
        </authorList>
    </citation>
    <scope>NUCLEOTIDE SEQUENCE [LARGE SCALE GENOMIC DNA]</scope>
    <source>
        <strain evidence="2">cv. 9930</strain>
    </source>
</reference>
<dbReference type="STRING" id="3659.A0A0A0KBJ6"/>
<reference evidence="1 2" key="4">
    <citation type="journal article" date="2011" name="BMC Genomics">
        <title>RNA-Seq improves annotation of protein-coding genes in the cucumber genome.</title>
        <authorList>
            <person name="Li Z."/>
            <person name="Zhang Z."/>
            <person name="Yan P."/>
            <person name="Huang S."/>
            <person name="Fei Z."/>
            <person name="Lin K."/>
        </authorList>
    </citation>
    <scope>NUCLEOTIDE SEQUENCE [LARGE SCALE GENOMIC DNA]</scope>
    <source>
        <strain evidence="2">cv. 9930</strain>
    </source>
</reference>
<reference evidence="1 2" key="2">
    <citation type="journal article" date="2009" name="PLoS ONE">
        <title>An integrated genetic and cytogenetic map of the cucumber genome.</title>
        <authorList>
            <person name="Ren Y."/>
            <person name="Zhang Z."/>
            <person name="Liu J."/>
            <person name="Staub J.E."/>
            <person name="Han Y."/>
            <person name="Cheng Z."/>
            <person name="Li X."/>
            <person name="Lu J."/>
            <person name="Miao H."/>
            <person name="Kang H."/>
            <person name="Xie B."/>
            <person name="Gu X."/>
            <person name="Wang X."/>
            <person name="Du Y."/>
            <person name="Jin W."/>
            <person name="Huang S."/>
        </authorList>
    </citation>
    <scope>NUCLEOTIDE SEQUENCE [LARGE SCALE GENOMIC DNA]</scope>
    <source>
        <strain evidence="2">cv. 9930</strain>
    </source>
</reference>
<name>A0A0A0KBJ6_CUCSA</name>
<evidence type="ECO:0000313" key="2">
    <source>
        <dbReference type="Proteomes" id="UP000029981"/>
    </source>
</evidence>
<gene>
    <name evidence="1" type="ORF">Csa_6G178440</name>
</gene>
<keyword evidence="2" id="KW-1185">Reference proteome</keyword>
<accession>A0A0A0KBJ6</accession>
<dbReference type="Proteomes" id="UP000029981">
    <property type="component" value="Chromosome 6"/>
</dbReference>
<dbReference type="AlphaFoldDB" id="A0A0A0KBJ6"/>
<dbReference type="EMBL" id="CM002927">
    <property type="protein sequence ID" value="KGN47035.1"/>
    <property type="molecule type" value="Genomic_DNA"/>
</dbReference>